<accession>A0A562S080</accession>
<dbReference type="OrthoDB" id="7349010at2"/>
<comment type="caution">
    <text evidence="2">The sequence shown here is derived from an EMBL/GenBank/DDBJ whole genome shotgun (WGS) entry which is preliminary data.</text>
</comment>
<dbReference type="AlphaFoldDB" id="A0A562S080"/>
<evidence type="ECO:0000313" key="2">
    <source>
        <dbReference type="EMBL" id="TWI74633.1"/>
    </source>
</evidence>
<reference evidence="2 3" key="1">
    <citation type="journal article" date="2015" name="Stand. Genomic Sci.">
        <title>Genomic Encyclopedia of Bacterial and Archaeal Type Strains, Phase III: the genomes of soil and plant-associated and newly described type strains.</title>
        <authorList>
            <person name="Whitman W.B."/>
            <person name="Woyke T."/>
            <person name="Klenk H.P."/>
            <person name="Zhou Y."/>
            <person name="Lilburn T.G."/>
            <person name="Beck B.J."/>
            <person name="De Vos P."/>
            <person name="Vandamme P."/>
            <person name="Eisen J.A."/>
            <person name="Garrity G."/>
            <person name="Hugenholtz P."/>
            <person name="Kyrpides N.C."/>
        </authorList>
    </citation>
    <scope>NUCLEOTIDE SEQUENCE [LARGE SCALE GENOMIC DNA]</scope>
    <source>
        <strain evidence="2 3">CGMCC 1.10948</strain>
    </source>
</reference>
<dbReference type="Gene3D" id="1.20.120.520">
    <property type="entry name" value="nmb1532 protein domain like"/>
    <property type="match status" value="1"/>
</dbReference>
<dbReference type="RefSeq" id="WP_018648163.1">
    <property type="nucleotide sequence ID" value="NZ_VLLA01000002.1"/>
</dbReference>
<dbReference type="Proteomes" id="UP000316291">
    <property type="component" value="Unassembled WGS sequence"/>
</dbReference>
<name>A0A562S080_9BRAD</name>
<organism evidence="2 3">
    <name type="scientific">Bradyrhizobium huanghuaihaiense</name>
    <dbReference type="NCBI Taxonomy" id="990078"/>
    <lineage>
        <taxon>Bacteria</taxon>
        <taxon>Pseudomonadati</taxon>
        <taxon>Pseudomonadota</taxon>
        <taxon>Alphaproteobacteria</taxon>
        <taxon>Hyphomicrobiales</taxon>
        <taxon>Nitrobacteraceae</taxon>
        <taxon>Bradyrhizobium</taxon>
    </lineage>
</organism>
<gene>
    <name evidence="2" type="ORF">IQ16_00924</name>
</gene>
<proteinExistence type="predicted"/>
<dbReference type="CDD" id="cd12108">
    <property type="entry name" value="Hr-like"/>
    <property type="match status" value="1"/>
</dbReference>
<dbReference type="GO" id="GO:0005886">
    <property type="term" value="C:plasma membrane"/>
    <property type="evidence" value="ECO:0007669"/>
    <property type="project" value="TreeGrafter"/>
</dbReference>
<dbReference type="Pfam" id="PF01814">
    <property type="entry name" value="Hemerythrin"/>
    <property type="match status" value="1"/>
</dbReference>
<dbReference type="EMBL" id="VLLA01000002">
    <property type="protein sequence ID" value="TWI74633.1"/>
    <property type="molecule type" value="Genomic_DNA"/>
</dbReference>
<keyword evidence="3" id="KW-1185">Reference proteome</keyword>
<evidence type="ECO:0000313" key="3">
    <source>
        <dbReference type="Proteomes" id="UP000316291"/>
    </source>
</evidence>
<evidence type="ECO:0000259" key="1">
    <source>
        <dbReference type="Pfam" id="PF01814"/>
    </source>
</evidence>
<feature type="domain" description="Hemerythrin-like" evidence="1">
    <location>
        <begin position="2"/>
        <end position="136"/>
    </location>
</feature>
<dbReference type="PANTHER" id="PTHR39966">
    <property type="entry name" value="BLL2471 PROTEIN-RELATED"/>
    <property type="match status" value="1"/>
</dbReference>
<dbReference type="PANTHER" id="PTHR39966:SF1">
    <property type="entry name" value="HEMERYTHRIN-LIKE DOMAIN-CONTAINING PROTEIN"/>
    <property type="match status" value="1"/>
</dbReference>
<dbReference type="InterPro" id="IPR012312">
    <property type="entry name" value="Hemerythrin-like"/>
</dbReference>
<sequence length="187" mass="21622">MIIERLSQEHRNIEKLLAILERELQVFDLGDRPDYEVIGAVISYFELYPEIYHHPQEDLVFAKLKIRDPGAAAKIGDLAREHQRGAELLRRVAQEIGNVLAGRELLRQDVHAIVHDFIEHERRHITMEDRDFFPAAVKALEPQDWTEIASAISNPEDPLFSEAAEETFDALRVRISQLEQEAEAERH</sequence>
<protein>
    <submittedName>
        <fullName evidence="2">Hemerythrin-like domain-containing protein</fullName>
    </submittedName>
</protein>